<name>A0A7C9EA45_OPUST</name>
<dbReference type="InterPro" id="IPR032794">
    <property type="entry name" value="LINES_N"/>
</dbReference>
<protein>
    <recommendedName>
        <fullName evidence="5">Protein Lines C-terminal domain-containing protein</fullName>
    </recommendedName>
</protein>
<evidence type="ECO:0000259" key="2">
    <source>
        <dbReference type="Pfam" id="PF14694"/>
    </source>
</evidence>
<evidence type="ECO:0000259" key="3">
    <source>
        <dbReference type="Pfam" id="PF14695"/>
    </source>
</evidence>
<keyword evidence="1" id="KW-0732">Signal</keyword>
<accession>A0A7C9EA45</accession>
<feature type="domain" description="Protein Lines N-terminal" evidence="2">
    <location>
        <begin position="149"/>
        <end position="260"/>
    </location>
</feature>
<dbReference type="PANTHER" id="PTHR16057">
    <property type="entry name" value="WINS1, 2 PROTEIN"/>
    <property type="match status" value="1"/>
</dbReference>
<feature type="signal peptide" evidence="1">
    <location>
        <begin position="1"/>
        <end position="20"/>
    </location>
</feature>
<evidence type="ECO:0000313" key="4">
    <source>
        <dbReference type="EMBL" id="MBA4662942.1"/>
    </source>
</evidence>
<dbReference type="EMBL" id="GISG01218896">
    <property type="protein sequence ID" value="MBA4662942.1"/>
    <property type="molecule type" value="Transcribed_RNA"/>
</dbReference>
<dbReference type="InterPro" id="IPR024875">
    <property type="entry name" value="Protein_Lines"/>
</dbReference>
<proteinExistence type="predicted"/>
<reference evidence="4" key="2">
    <citation type="submission" date="2020-07" db="EMBL/GenBank/DDBJ databases">
        <authorList>
            <person name="Vera ALvarez R."/>
            <person name="Arias-Moreno D.M."/>
            <person name="Jimenez-Jacinto V."/>
            <person name="Jimenez-Bremont J.F."/>
            <person name="Swaminathan K."/>
            <person name="Moose S.P."/>
            <person name="Guerrero-Gonzalez M.L."/>
            <person name="Marino-Ramirez L."/>
            <person name="Landsman D."/>
            <person name="Rodriguez-Kessler M."/>
            <person name="Delgado-Sanchez P."/>
        </authorList>
    </citation>
    <scope>NUCLEOTIDE SEQUENCE</scope>
    <source>
        <tissue evidence="4">Cladode</tissue>
    </source>
</reference>
<organism evidence="4">
    <name type="scientific">Opuntia streptacantha</name>
    <name type="common">Prickly pear cactus</name>
    <name type="synonym">Opuntia cardona</name>
    <dbReference type="NCBI Taxonomy" id="393608"/>
    <lineage>
        <taxon>Eukaryota</taxon>
        <taxon>Viridiplantae</taxon>
        <taxon>Streptophyta</taxon>
        <taxon>Embryophyta</taxon>
        <taxon>Tracheophyta</taxon>
        <taxon>Spermatophyta</taxon>
        <taxon>Magnoliopsida</taxon>
        <taxon>eudicotyledons</taxon>
        <taxon>Gunneridae</taxon>
        <taxon>Pentapetalae</taxon>
        <taxon>Caryophyllales</taxon>
        <taxon>Cactineae</taxon>
        <taxon>Cactaceae</taxon>
        <taxon>Opuntioideae</taxon>
        <taxon>Opuntia</taxon>
    </lineage>
</organism>
<evidence type="ECO:0008006" key="5">
    <source>
        <dbReference type="Google" id="ProtNLM"/>
    </source>
</evidence>
<evidence type="ECO:0000256" key="1">
    <source>
        <dbReference type="SAM" id="SignalP"/>
    </source>
</evidence>
<dbReference type="Pfam" id="PF14695">
    <property type="entry name" value="LINES_C"/>
    <property type="match status" value="1"/>
</dbReference>
<dbReference type="Pfam" id="PF14694">
    <property type="entry name" value="LINES_N"/>
    <property type="match status" value="1"/>
</dbReference>
<reference evidence="4" key="1">
    <citation type="journal article" date="2013" name="J. Plant Res.">
        <title>Effect of fungi and light on seed germination of three Opuntia species from semiarid lands of central Mexico.</title>
        <authorList>
            <person name="Delgado-Sanchez P."/>
            <person name="Jimenez-Bremont J.F."/>
            <person name="Guerrero-Gonzalez Mde L."/>
            <person name="Flores J."/>
        </authorList>
    </citation>
    <scope>NUCLEOTIDE SEQUENCE</scope>
    <source>
        <tissue evidence="4">Cladode</tissue>
    </source>
</reference>
<dbReference type="InterPro" id="IPR029415">
    <property type="entry name" value="Lines_C"/>
</dbReference>
<dbReference type="AlphaFoldDB" id="A0A7C9EA45"/>
<dbReference type="PANTHER" id="PTHR16057:SF1">
    <property type="entry name" value="PROTEIN LINES HOMOLOG 1"/>
    <property type="match status" value="1"/>
</dbReference>
<feature type="chain" id="PRO_5028437946" description="Protein Lines C-terminal domain-containing protein" evidence="1">
    <location>
        <begin position="21"/>
        <end position="368"/>
    </location>
</feature>
<sequence length="368" mass="42913">MLMIRLCFHVQLDCLTLVHWLQLIHEYCQDLLLIPISQLECNQDDTLEDSPFLLSLSGQEVHHLSLRHLQRQAVFLLIRCSLSLIDMGLRKSTADLNCNCMRPNSSFASDLNAIKDCCAERKGLLEFYGWLQGQVPNIFAEDETYQEKCIKFASSFIRLYKNEDDMLFEVLLQMFAIPLCGERLSLKEGVTCEDAGDDILFHLSSLFSPVLLFHVFLAELQYDHQLLLDYLISRDTGSKCAEYLLRCLRVVCDSWKLFVEFPVMGHVCQESCLNSRKRRKMFHRDFHKYCSTDPLQSQLALSSEQHQEEQELTGNFFARGPQFEDAKACLLSLKDSLRKLHKRELFPYNPEVLIRRLTRFEEFCNQQL</sequence>
<feature type="domain" description="Protein Lines C-terminal" evidence="3">
    <location>
        <begin position="326"/>
        <end position="362"/>
    </location>
</feature>